<dbReference type="GO" id="GO:0005743">
    <property type="term" value="C:mitochondrial inner membrane"/>
    <property type="evidence" value="ECO:0007669"/>
    <property type="project" value="InterPro"/>
</dbReference>
<evidence type="ECO:0000313" key="1">
    <source>
        <dbReference type="EMBL" id="ANZ73947.1"/>
    </source>
</evidence>
<proteinExistence type="predicted"/>
<dbReference type="GO" id="GO:0043022">
    <property type="term" value="F:ribosome binding"/>
    <property type="evidence" value="ECO:0007669"/>
    <property type="project" value="TreeGrafter"/>
</dbReference>
<dbReference type="Gene3D" id="3.10.450.240">
    <property type="match status" value="1"/>
</dbReference>
<accession>A0A1B2J7J1</accession>
<keyword evidence="2" id="KW-1185">Reference proteome</keyword>
<dbReference type="PANTHER" id="PTHR13333">
    <property type="entry name" value="M-AAA PROTEASE-INTERACTING PROTEIN 1, MITOCHONDRIAL"/>
    <property type="match status" value="1"/>
</dbReference>
<dbReference type="Proteomes" id="UP000094565">
    <property type="component" value="Chromosome 1"/>
</dbReference>
<dbReference type="OrthoDB" id="19619at2759"/>
<dbReference type="GO" id="GO:0032979">
    <property type="term" value="P:protein insertion into mitochondrial inner membrane from matrix"/>
    <property type="evidence" value="ECO:0007669"/>
    <property type="project" value="InterPro"/>
</dbReference>
<name>A0A1B2J7J1_PICPA</name>
<organism evidence="1 2">
    <name type="scientific">Komagataella pastoris</name>
    <name type="common">Yeast</name>
    <name type="synonym">Pichia pastoris</name>
    <dbReference type="NCBI Taxonomy" id="4922"/>
    <lineage>
        <taxon>Eukaryota</taxon>
        <taxon>Fungi</taxon>
        <taxon>Dikarya</taxon>
        <taxon>Ascomycota</taxon>
        <taxon>Saccharomycotina</taxon>
        <taxon>Pichiomycetes</taxon>
        <taxon>Pichiales</taxon>
        <taxon>Pichiaceae</taxon>
        <taxon>Komagataella</taxon>
    </lineage>
</organism>
<protein>
    <submittedName>
        <fullName evidence="1">BA75_01637T0</fullName>
    </submittedName>
</protein>
<gene>
    <name evidence="1" type="primary">MBA1</name>
    <name evidence="1" type="ORF">ATY40_BA7501637</name>
</gene>
<dbReference type="PANTHER" id="PTHR13333:SF5">
    <property type="entry name" value="M-AAA PROTEASE-INTERACTING PROTEIN 1, MITOCHONDRIAL"/>
    <property type="match status" value="1"/>
</dbReference>
<reference evidence="1 2" key="1">
    <citation type="submission" date="2016-02" db="EMBL/GenBank/DDBJ databases">
        <title>Comparative genomic and transcriptomic foundation for Pichia pastoris.</title>
        <authorList>
            <person name="Love K.R."/>
            <person name="Shah K.A."/>
            <person name="Whittaker C.A."/>
            <person name="Wu J."/>
            <person name="Bartlett M.C."/>
            <person name="Ma D."/>
            <person name="Leeson R.L."/>
            <person name="Priest M."/>
            <person name="Young S.K."/>
            <person name="Love J.C."/>
        </authorList>
    </citation>
    <scope>NUCLEOTIDE SEQUENCE [LARGE SCALE GENOMIC DNA]</scope>
    <source>
        <strain evidence="1 2">ATCC 28485</strain>
    </source>
</reference>
<dbReference type="EMBL" id="CP014584">
    <property type="protein sequence ID" value="ANZ73947.1"/>
    <property type="molecule type" value="Genomic_DNA"/>
</dbReference>
<evidence type="ECO:0000313" key="2">
    <source>
        <dbReference type="Proteomes" id="UP000094565"/>
    </source>
</evidence>
<sequence>MSSVAHRLTPGLRSKPFHTVQLGLRFKSTTPPPQSGGGAKGVVPSINKIGIPMKSYIPPSFNRLNFLSHPIISIKCLLRRCGLLALNTYQVLDIRKNIGKPDFVLWKNNSIENFILVNKLFANGHLKPLKTKVSSFVFKSLESRLKSLPENTKLDWKLLKFNKPPKLVNLHNFPNDDGSTMCVQVIYRFDTQQRLITVKNGSDATTFDRNLVQYVGFNVDPYSNEVVLAGSLFESDLTTKISDSQANPTQRQLLDTMARNGDIFRNQ</sequence>
<dbReference type="AlphaFoldDB" id="A0A1B2J7J1"/>
<dbReference type="InterPro" id="IPR024621">
    <property type="entry name" value="Mba1"/>
</dbReference>
<dbReference type="Pfam" id="PF07961">
    <property type="entry name" value="MBA1"/>
    <property type="match status" value="1"/>
</dbReference>